<name>M8BNA7_AEGTA</name>
<dbReference type="GO" id="GO:0005634">
    <property type="term" value="C:nucleus"/>
    <property type="evidence" value="ECO:0007669"/>
    <property type="project" value="UniProtKB-SubCell"/>
</dbReference>
<evidence type="ECO:0000259" key="6">
    <source>
        <dbReference type="Pfam" id="PF07227"/>
    </source>
</evidence>
<dbReference type="ExpressionAtlas" id="M8BNA7">
    <property type="expression patterns" value="baseline"/>
</dbReference>
<proteinExistence type="predicted"/>
<feature type="domain" description="DUF7081" evidence="7">
    <location>
        <begin position="104"/>
        <end position="194"/>
    </location>
</feature>
<dbReference type="GO" id="GO:0008270">
    <property type="term" value="F:zinc ion binding"/>
    <property type="evidence" value="ECO:0007669"/>
    <property type="project" value="UniProtKB-KW"/>
</dbReference>
<evidence type="ECO:0000256" key="4">
    <source>
        <dbReference type="ARBA" id="ARBA00022833"/>
    </source>
</evidence>
<dbReference type="AlphaFoldDB" id="M8BNA7"/>
<protein>
    <submittedName>
        <fullName evidence="8">Uncharacterized protein</fullName>
    </submittedName>
</protein>
<comment type="subcellular location">
    <subcellularLocation>
        <location evidence="1">Nucleus</location>
    </subcellularLocation>
</comment>
<sequence length="435" mass="48729">MGRPPTMTPPRRGTMPKGVAITGTDTAGKSFRLGHGHHYPGPSIVVNQEEMQTTAKVERDRTEDHTWPTNVSKVHNGLVKRRNVPKELYLSKLCRSENGLIAVPVVASTYGRGLPYAPENWPCSGDEWHWKVVGNRSTMSGHWSDRYLIPPSRFCATNKSIILRSKQEVIKFIKTLFLDVEPDTFLSMFIWSIRAKGSMTQRGAQQVRGLELETLTVDPTEEINGIIEPSLALGYDNFSTFPNFYHDSCCIICGRTVDYSFRGYNYIKCKVVVGENNICGHVGHLDCAFQHLLAGTVGGGTPMDVQYYCRRCDSKTNLMMHVYKLLETCLSLRSKEEIKPILDLGLNILSGSRQPQAKNLENYMGLVMSKINSKVDLAEDWKMDHGDGMEIPCAEEFFPPTTNATMLGDEKYPYQINPHVDHELQGAAKGVPGHT</sequence>
<evidence type="ECO:0000313" key="8">
    <source>
        <dbReference type="EnsemblPlants" id="EMT23293"/>
    </source>
</evidence>
<dbReference type="EnsemblPlants" id="EMT23293">
    <property type="protein sequence ID" value="EMT23293"/>
    <property type="gene ID" value="F775_14151"/>
</dbReference>
<organism evidence="8">
    <name type="scientific">Aegilops tauschii</name>
    <name type="common">Tausch's goatgrass</name>
    <name type="synonym">Aegilops squarrosa</name>
    <dbReference type="NCBI Taxonomy" id="37682"/>
    <lineage>
        <taxon>Eukaryota</taxon>
        <taxon>Viridiplantae</taxon>
        <taxon>Streptophyta</taxon>
        <taxon>Embryophyta</taxon>
        <taxon>Tracheophyta</taxon>
        <taxon>Spermatophyta</taxon>
        <taxon>Magnoliopsida</taxon>
        <taxon>Liliopsida</taxon>
        <taxon>Poales</taxon>
        <taxon>Poaceae</taxon>
        <taxon>BOP clade</taxon>
        <taxon>Pooideae</taxon>
        <taxon>Triticodae</taxon>
        <taxon>Triticeae</taxon>
        <taxon>Triticinae</taxon>
        <taxon>Aegilops</taxon>
    </lineage>
</organism>
<dbReference type="Pfam" id="PF07227">
    <property type="entry name" value="PHD_Oberon"/>
    <property type="match status" value="1"/>
</dbReference>
<dbReference type="PANTHER" id="PTHR33345">
    <property type="entry name" value="ADAPTER PROTEIN, PUTATIVE-RELATED"/>
    <property type="match status" value="1"/>
</dbReference>
<keyword evidence="3" id="KW-0863">Zinc-finger</keyword>
<evidence type="ECO:0000259" key="7">
    <source>
        <dbReference type="Pfam" id="PF23299"/>
    </source>
</evidence>
<dbReference type="Pfam" id="PF23299">
    <property type="entry name" value="DUF7081"/>
    <property type="match status" value="1"/>
</dbReference>
<evidence type="ECO:0000256" key="5">
    <source>
        <dbReference type="ARBA" id="ARBA00023242"/>
    </source>
</evidence>
<evidence type="ECO:0000256" key="2">
    <source>
        <dbReference type="ARBA" id="ARBA00022723"/>
    </source>
</evidence>
<feature type="domain" description="Oberon-like PHD finger" evidence="6">
    <location>
        <begin position="242"/>
        <end position="345"/>
    </location>
</feature>
<dbReference type="InterPro" id="IPR055508">
    <property type="entry name" value="DUF7081"/>
</dbReference>
<dbReference type="InterPro" id="IPR032881">
    <property type="entry name" value="Oberon-like_PHD"/>
</dbReference>
<accession>M8BNA7</accession>
<keyword evidence="2" id="KW-0479">Metal-binding</keyword>
<evidence type="ECO:0000256" key="1">
    <source>
        <dbReference type="ARBA" id="ARBA00004123"/>
    </source>
</evidence>
<keyword evidence="5" id="KW-0539">Nucleus</keyword>
<reference evidence="8" key="1">
    <citation type="submission" date="2015-06" db="UniProtKB">
        <authorList>
            <consortium name="EnsemblPlants"/>
        </authorList>
    </citation>
    <scope>IDENTIFICATION</scope>
</reference>
<keyword evidence="4" id="KW-0862">Zinc</keyword>
<evidence type="ECO:0000256" key="3">
    <source>
        <dbReference type="ARBA" id="ARBA00022771"/>
    </source>
</evidence>
<dbReference type="PANTHER" id="PTHR33345:SF6">
    <property type="entry name" value="OS03G0747200 PROTEIN"/>
    <property type="match status" value="1"/>
</dbReference>